<dbReference type="GO" id="GO:0032259">
    <property type="term" value="P:methylation"/>
    <property type="evidence" value="ECO:0007669"/>
    <property type="project" value="UniProtKB-KW"/>
</dbReference>
<reference evidence="2 3" key="1">
    <citation type="journal article" date="2009" name="Stand. Genomic Sci.">
        <title>Complete genome sequence of Jonesia denitrificans type strain (Prevot 55134).</title>
        <authorList>
            <person name="Pukall R."/>
            <person name="Gehrich-Schroter G."/>
            <person name="Lapidus A."/>
            <person name="Nolan M."/>
            <person name="Glavina Del Rio T."/>
            <person name="Lucas S."/>
            <person name="Chen F."/>
            <person name="Tice H."/>
            <person name="Pitluck S."/>
            <person name="Cheng J.F."/>
            <person name="Copeland A."/>
            <person name="Saunders E."/>
            <person name="Brettin T."/>
            <person name="Detter J.C."/>
            <person name="Bruce D."/>
            <person name="Goodwin L."/>
            <person name="Pati A."/>
            <person name="Ivanova N."/>
            <person name="Mavromatis K."/>
            <person name="Ovchinnikova G."/>
            <person name="Chen A."/>
            <person name="Palaniappan K."/>
            <person name="Land M."/>
            <person name="Hauser L."/>
            <person name="Chang Y.J."/>
            <person name="Jeffries C.D."/>
            <person name="Chain P."/>
            <person name="Goker M."/>
            <person name="Bristow J."/>
            <person name="Eisen J.A."/>
            <person name="Markowitz V."/>
            <person name="Hugenholtz P."/>
            <person name="Kyrpides N.C."/>
            <person name="Klenk H.P."/>
            <person name="Han C."/>
        </authorList>
    </citation>
    <scope>NUCLEOTIDE SEQUENCE [LARGE SCALE GENOMIC DNA]</scope>
    <source>
        <strain evidence="3">ATCC 14870 / DSM 20603 / BCRC 15368 / CIP 55.134 / JCM 11481 / NBRC 15587 / NCTC 10816 / Prevot 55134</strain>
    </source>
</reference>
<feature type="domain" description="Methyltransferase" evidence="1">
    <location>
        <begin position="40"/>
        <end position="156"/>
    </location>
</feature>
<dbReference type="Gene3D" id="3.40.50.150">
    <property type="entry name" value="Vaccinia Virus protein VP39"/>
    <property type="match status" value="1"/>
</dbReference>
<evidence type="ECO:0000313" key="3">
    <source>
        <dbReference type="Proteomes" id="UP000000628"/>
    </source>
</evidence>
<dbReference type="InterPro" id="IPR029063">
    <property type="entry name" value="SAM-dependent_MTases_sf"/>
</dbReference>
<dbReference type="eggNOG" id="COG2226">
    <property type="taxonomic scope" value="Bacteria"/>
</dbReference>
<sequence length="274" mass="29714">MTSAHTADPYHLVVGERIGLEVYHRLVTEVVRSLPSSPQAILDVGAGTGRATFELAGVCPHARVVALDSHRQALARVEARALELGLTRVVPVEGDMDVALPDIQGVDVVWASASLHHSEDPVGVLRRVWDVLAPGGHVVIVEHDGFPAVVPQKVAFLAPGLSERVQELMSTRGWNDWPQWSPLLEDAGFDVVSRREFVGVSAAGVHDDTAFARHALESVLRHADGQLTASQEHVVSALTNEQHPLYLDEGDVDPLHVGFVVWVARRPSCVHRCA</sequence>
<gene>
    <name evidence="2" type="ordered locus">Jden_1911</name>
</gene>
<dbReference type="PANTHER" id="PTHR43861:SF1">
    <property type="entry name" value="TRANS-ACONITATE 2-METHYLTRANSFERASE"/>
    <property type="match status" value="1"/>
</dbReference>
<keyword evidence="2" id="KW-0808">Transferase</keyword>
<dbReference type="AlphaFoldDB" id="C7QZZ6"/>
<dbReference type="RefSeq" id="WP_015772182.1">
    <property type="nucleotide sequence ID" value="NC_013174.1"/>
</dbReference>
<dbReference type="InterPro" id="IPR025714">
    <property type="entry name" value="Methyltranfer_dom"/>
</dbReference>
<dbReference type="CDD" id="cd02440">
    <property type="entry name" value="AdoMet_MTases"/>
    <property type="match status" value="1"/>
</dbReference>
<proteinExistence type="predicted"/>
<evidence type="ECO:0000259" key="1">
    <source>
        <dbReference type="Pfam" id="PF13847"/>
    </source>
</evidence>
<keyword evidence="2" id="KW-0489">Methyltransferase</keyword>
<dbReference type="EMBL" id="CP001706">
    <property type="protein sequence ID" value="ACV09554.1"/>
    <property type="molecule type" value="Genomic_DNA"/>
</dbReference>
<dbReference type="KEGG" id="jde:Jden_1911"/>
<dbReference type="Pfam" id="PF13847">
    <property type="entry name" value="Methyltransf_31"/>
    <property type="match status" value="1"/>
</dbReference>
<dbReference type="Proteomes" id="UP000000628">
    <property type="component" value="Chromosome"/>
</dbReference>
<dbReference type="PANTHER" id="PTHR43861">
    <property type="entry name" value="TRANS-ACONITATE 2-METHYLTRANSFERASE-RELATED"/>
    <property type="match status" value="1"/>
</dbReference>
<organism evidence="2 3">
    <name type="scientific">Jonesia denitrificans (strain ATCC 14870 / DSM 20603 / BCRC 15368 / CIP 55.134 / JCM 11481 / NBRC 15587 / NCTC 10816 / Prevot 55134)</name>
    <name type="common">Listeria denitrificans</name>
    <dbReference type="NCBI Taxonomy" id="471856"/>
    <lineage>
        <taxon>Bacteria</taxon>
        <taxon>Bacillati</taxon>
        <taxon>Actinomycetota</taxon>
        <taxon>Actinomycetes</taxon>
        <taxon>Micrococcales</taxon>
        <taxon>Jonesiaceae</taxon>
        <taxon>Jonesia</taxon>
    </lineage>
</organism>
<dbReference type="OrthoDB" id="3382693at2"/>
<dbReference type="SUPFAM" id="SSF53335">
    <property type="entry name" value="S-adenosyl-L-methionine-dependent methyltransferases"/>
    <property type="match status" value="1"/>
</dbReference>
<dbReference type="GO" id="GO:0008168">
    <property type="term" value="F:methyltransferase activity"/>
    <property type="evidence" value="ECO:0007669"/>
    <property type="project" value="UniProtKB-KW"/>
</dbReference>
<name>C7QZZ6_JONDD</name>
<keyword evidence="3" id="KW-1185">Reference proteome</keyword>
<dbReference type="HOGENOM" id="CLU_066439_1_0_11"/>
<dbReference type="STRING" id="471856.Jden_1911"/>
<accession>C7QZZ6</accession>
<protein>
    <submittedName>
        <fullName evidence="2">Methyltransferase type 12</fullName>
    </submittedName>
</protein>
<evidence type="ECO:0000313" key="2">
    <source>
        <dbReference type="EMBL" id="ACV09554.1"/>
    </source>
</evidence>